<dbReference type="AlphaFoldDB" id="A0A1L8H5Q4"/>
<dbReference type="Proteomes" id="UP000186698">
    <property type="component" value="Chromosome 2S"/>
</dbReference>
<dbReference type="Bgee" id="108709268">
    <property type="expression patterns" value="Expressed in liver and 3 other cell types or tissues"/>
</dbReference>
<dbReference type="Xenbase" id="XB-GENE-22065585">
    <property type="gene designation" value="apov1.S"/>
</dbReference>
<dbReference type="GO" id="GO:0034361">
    <property type="term" value="C:very-low-density lipoprotein particle"/>
    <property type="evidence" value="ECO:0007669"/>
    <property type="project" value="UniProtKB-KW"/>
</dbReference>
<accession>A0A1L8H5Q4</accession>
<keyword evidence="4" id="KW-0758">Storage protein</keyword>
<evidence type="ECO:0000256" key="4">
    <source>
        <dbReference type="ARBA" id="ARBA00022761"/>
    </source>
</evidence>
<dbReference type="GO" id="GO:0042627">
    <property type="term" value="C:chylomicron"/>
    <property type="evidence" value="ECO:0007669"/>
    <property type="project" value="InterPro"/>
</dbReference>
<organism evidence="7 8">
    <name type="scientific">Xenopus laevis</name>
    <name type="common">African clawed frog</name>
    <dbReference type="NCBI Taxonomy" id="8355"/>
    <lineage>
        <taxon>Eukaryota</taxon>
        <taxon>Metazoa</taxon>
        <taxon>Chordata</taxon>
        <taxon>Craniata</taxon>
        <taxon>Vertebrata</taxon>
        <taxon>Euteleostomi</taxon>
        <taxon>Amphibia</taxon>
        <taxon>Batrachia</taxon>
        <taxon>Anura</taxon>
        <taxon>Pipoidea</taxon>
        <taxon>Pipidae</taxon>
        <taxon>Xenopodinae</taxon>
        <taxon>Xenopus</taxon>
        <taxon>Xenopus</taxon>
    </lineage>
</organism>
<dbReference type="PaxDb" id="8355-A0A1L8H5Q4"/>
<comment type="similarity">
    <text evidence="2">Belongs to the apovitellenin family.</text>
</comment>
<name>A0A1L8H5Q4_XENLA</name>
<dbReference type="GO" id="GO:0006629">
    <property type="term" value="P:lipid metabolic process"/>
    <property type="evidence" value="ECO:0007669"/>
    <property type="project" value="InterPro"/>
</dbReference>
<keyword evidence="5" id="KW-0850">VLDL</keyword>
<dbReference type="OrthoDB" id="9362862at2759"/>
<protein>
    <recommendedName>
        <fullName evidence="3">Apovitellenin-1</fullName>
    </recommendedName>
    <alternativeName>
        <fullName evidence="6">Apovitellenin I</fullName>
    </alternativeName>
</protein>
<evidence type="ECO:0000256" key="6">
    <source>
        <dbReference type="ARBA" id="ARBA00030261"/>
    </source>
</evidence>
<dbReference type="KEGG" id="xla:108709268"/>
<dbReference type="OMA" id="KGVTKRH"/>
<evidence type="ECO:0000256" key="2">
    <source>
        <dbReference type="ARBA" id="ARBA00007385"/>
    </source>
</evidence>
<evidence type="ECO:0000313" key="7">
    <source>
        <dbReference type="Proteomes" id="UP000186698"/>
    </source>
</evidence>
<sequence length="108" mass="12082">MAAQYRVACTVLLALVLIGLLGESACEGDRKGVTKRHVVRGWFTVVDETGTYVYNAVNAASPKAGEMLRDLGDKEWFLEARRLLLMSVLSVQYAFHESKSYISKIWDP</sequence>
<gene>
    <name evidence="9" type="primary">apov1.S</name>
    <name evidence="8" type="synonym">apov1.1.S</name>
</gene>
<dbReference type="GO" id="GO:0045735">
    <property type="term" value="F:nutrient reservoir activity"/>
    <property type="evidence" value="ECO:0007669"/>
    <property type="project" value="UniProtKB-KW"/>
</dbReference>
<dbReference type="GO" id="GO:0004857">
    <property type="term" value="F:enzyme inhibitor activity"/>
    <property type="evidence" value="ECO:0007669"/>
    <property type="project" value="InterPro"/>
</dbReference>
<dbReference type="Pfam" id="PF05418">
    <property type="entry name" value="Apo-VLDL-II"/>
    <property type="match status" value="1"/>
</dbReference>
<dbReference type="RefSeq" id="XP_041439425.1">
    <property type="nucleotide sequence ID" value="XM_041583491.1"/>
</dbReference>
<comment type="function">
    <text evidence="1">Protein component of the very low density lipoprotein (VLDL) of egg-laying females. Potent lipoprotein lipase inhibitor, preventing the loss of triglycerides from VLDL on their way from the liver to the growing oocytes.</text>
</comment>
<evidence type="ECO:0000256" key="5">
    <source>
        <dbReference type="ARBA" id="ARBA00023313"/>
    </source>
</evidence>
<reference evidence="7" key="1">
    <citation type="submission" date="2024-06" db="UniProtKB">
        <authorList>
            <consortium name="RefSeq"/>
        </authorList>
    </citation>
    <scope>NUCLEOTIDE SEQUENCE [LARGE SCALE GENOMIC DNA]</scope>
    <source>
        <strain evidence="7">J_2021</strain>
    </source>
</reference>
<evidence type="ECO:0000313" key="9">
    <source>
        <dbReference type="Xenbase" id="XB-GENE-22065585"/>
    </source>
</evidence>
<evidence type="ECO:0000256" key="3">
    <source>
        <dbReference type="ARBA" id="ARBA00018120"/>
    </source>
</evidence>
<dbReference type="STRING" id="8355.A0A1L8H5Q4"/>
<dbReference type="AGR" id="Xenbase:XB-GENE-22065585"/>
<evidence type="ECO:0000256" key="1">
    <source>
        <dbReference type="ARBA" id="ARBA00003325"/>
    </source>
</evidence>
<keyword evidence="7" id="KW-1185">Reference proteome</keyword>
<evidence type="ECO:0000313" key="8">
    <source>
        <dbReference type="RefSeq" id="XP_041439425.1"/>
    </source>
</evidence>
<proteinExistence type="inferred from homology"/>
<reference evidence="8" key="2">
    <citation type="submission" date="2025-08" db="UniProtKB">
        <authorList>
            <consortium name="RefSeq"/>
        </authorList>
    </citation>
    <scope>IDENTIFICATION</scope>
    <source>
        <strain evidence="8">J_2021</strain>
        <tissue evidence="8">Erythrocytes</tissue>
    </source>
</reference>
<dbReference type="InterPro" id="IPR008404">
    <property type="entry name" value="Apo-VLDL-II"/>
</dbReference>